<dbReference type="InterPro" id="IPR027417">
    <property type="entry name" value="P-loop_NTPase"/>
</dbReference>
<evidence type="ECO:0000256" key="8">
    <source>
        <dbReference type="ARBA" id="ARBA00023288"/>
    </source>
</evidence>
<evidence type="ECO:0000256" key="3">
    <source>
        <dbReference type="ARBA" id="ARBA00022475"/>
    </source>
</evidence>
<dbReference type="AlphaFoldDB" id="A0A9P4WG32"/>
<protein>
    <submittedName>
        <fullName evidence="10">Rho GTPase</fullName>
    </submittedName>
</protein>
<proteinExistence type="inferred from homology"/>
<keyword evidence="5" id="KW-0547">Nucleotide-binding</keyword>
<dbReference type="InterPro" id="IPR003578">
    <property type="entry name" value="Small_GTPase_Rho"/>
</dbReference>
<comment type="subcellular location">
    <subcellularLocation>
        <location evidence="1">Cell membrane</location>
        <topology evidence="1">Lipid-anchor</topology>
        <orientation evidence="1">Cytoplasmic side</orientation>
    </subcellularLocation>
</comment>
<evidence type="ECO:0000256" key="7">
    <source>
        <dbReference type="ARBA" id="ARBA00023136"/>
    </source>
</evidence>
<dbReference type="EMBL" id="SWKV01000152">
    <property type="protein sequence ID" value="KAF3031400.1"/>
    <property type="molecule type" value="Genomic_DNA"/>
</dbReference>
<keyword evidence="11" id="KW-1185">Reference proteome</keyword>
<dbReference type="PROSITE" id="PS51420">
    <property type="entry name" value="RHO"/>
    <property type="match status" value="1"/>
</dbReference>
<dbReference type="NCBIfam" id="TIGR00231">
    <property type="entry name" value="small_GTP"/>
    <property type="match status" value="1"/>
</dbReference>
<dbReference type="SUPFAM" id="SSF52540">
    <property type="entry name" value="P-loop containing nucleoside triphosphate hydrolases"/>
    <property type="match status" value="1"/>
</dbReference>
<dbReference type="Proteomes" id="UP000758155">
    <property type="component" value="Unassembled WGS sequence"/>
</dbReference>
<comment type="caution">
    <text evidence="10">The sequence shown here is derived from an EMBL/GenBank/DDBJ whole genome shotgun (WGS) entry which is preliminary data.</text>
</comment>
<dbReference type="GO" id="GO:0007264">
    <property type="term" value="P:small GTPase-mediated signal transduction"/>
    <property type="evidence" value="ECO:0007669"/>
    <property type="project" value="InterPro"/>
</dbReference>
<keyword evidence="3" id="KW-1003">Cell membrane</keyword>
<name>A0A9P4WG32_9PLEO</name>
<dbReference type="GO" id="GO:0005886">
    <property type="term" value="C:plasma membrane"/>
    <property type="evidence" value="ECO:0007669"/>
    <property type="project" value="UniProtKB-SubCell"/>
</dbReference>
<reference evidence="10" key="1">
    <citation type="submission" date="2019-04" db="EMBL/GenBank/DDBJ databases">
        <title>Sequencing of skin fungus with MAO and IRED activity.</title>
        <authorList>
            <person name="Marsaioli A.J."/>
            <person name="Bonatto J.M.C."/>
            <person name="Reis Junior O."/>
        </authorList>
    </citation>
    <scope>NUCLEOTIDE SEQUENCE</scope>
    <source>
        <strain evidence="10">28M1</strain>
    </source>
</reference>
<keyword evidence="7" id="KW-0472">Membrane</keyword>
<organism evidence="10 11">
    <name type="scientific">Didymella heteroderae</name>
    <dbReference type="NCBI Taxonomy" id="1769908"/>
    <lineage>
        <taxon>Eukaryota</taxon>
        <taxon>Fungi</taxon>
        <taxon>Dikarya</taxon>
        <taxon>Ascomycota</taxon>
        <taxon>Pezizomycotina</taxon>
        <taxon>Dothideomycetes</taxon>
        <taxon>Pleosporomycetidae</taxon>
        <taxon>Pleosporales</taxon>
        <taxon>Pleosporineae</taxon>
        <taxon>Didymellaceae</taxon>
        <taxon>Didymella</taxon>
    </lineage>
</organism>
<evidence type="ECO:0000313" key="10">
    <source>
        <dbReference type="EMBL" id="KAF3031400.1"/>
    </source>
</evidence>
<dbReference type="PANTHER" id="PTHR24072">
    <property type="entry name" value="RHO FAMILY GTPASE"/>
    <property type="match status" value="1"/>
</dbReference>
<dbReference type="GO" id="GO:0003924">
    <property type="term" value="F:GTPase activity"/>
    <property type="evidence" value="ECO:0007669"/>
    <property type="project" value="InterPro"/>
</dbReference>
<gene>
    <name evidence="10" type="primary">RHO2_1</name>
    <name evidence="10" type="ORF">E8E12_001221</name>
</gene>
<dbReference type="InterPro" id="IPR001806">
    <property type="entry name" value="Small_GTPase"/>
</dbReference>
<evidence type="ECO:0000256" key="5">
    <source>
        <dbReference type="ARBA" id="ARBA00022741"/>
    </source>
</evidence>
<keyword evidence="6" id="KW-0342">GTP-binding</keyword>
<keyword evidence="4" id="KW-0488">Methylation</keyword>
<keyword evidence="9" id="KW-0636">Prenylation</keyword>
<dbReference type="PROSITE" id="PS51421">
    <property type="entry name" value="RAS"/>
    <property type="match status" value="1"/>
</dbReference>
<keyword evidence="8" id="KW-0449">Lipoprotein</keyword>
<sequence length="200" mass="22514">MAKEDVNPTMRKKIVIIGDGVCGKTSLLSVFTLGYFPTRYVPTVFEHFVAACVVDGKPVHLALWDTAGKEEYDRLRFLAYSKAQIILIGFPVDSPDSLNNVKRKWAKEVRERCPDAPILLVGLKKDLRDNCVAWEELQKRFSEFTSLEHSNDAKTVIGAKEYFECSSLTGDGIDQLFEAVTRTELLPLREQYDSGCCIVS</sequence>
<evidence type="ECO:0000256" key="2">
    <source>
        <dbReference type="ARBA" id="ARBA00010142"/>
    </source>
</evidence>
<dbReference type="SMART" id="SM00175">
    <property type="entry name" value="RAB"/>
    <property type="match status" value="1"/>
</dbReference>
<dbReference type="PRINTS" id="PR00449">
    <property type="entry name" value="RASTRNSFRMNG"/>
</dbReference>
<dbReference type="InterPro" id="IPR005225">
    <property type="entry name" value="Small_GTP-bd"/>
</dbReference>
<comment type="similarity">
    <text evidence="2">Belongs to the small GTPase superfamily. Rho family.</text>
</comment>
<dbReference type="GO" id="GO:0005525">
    <property type="term" value="F:GTP binding"/>
    <property type="evidence" value="ECO:0007669"/>
    <property type="project" value="UniProtKB-KW"/>
</dbReference>
<accession>A0A9P4WG32</accession>
<dbReference type="Gene3D" id="3.40.50.300">
    <property type="entry name" value="P-loop containing nucleotide triphosphate hydrolases"/>
    <property type="match status" value="1"/>
</dbReference>
<evidence type="ECO:0000256" key="4">
    <source>
        <dbReference type="ARBA" id="ARBA00022481"/>
    </source>
</evidence>
<dbReference type="OrthoDB" id="8830751at2759"/>
<dbReference type="SMART" id="SM00173">
    <property type="entry name" value="RAS"/>
    <property type="match status" value="1"/>
</dbReference>
<dbReference type="SMART" id="SM00174">
    <property type="entry name" value="RHO"/>
    <property type="match status" value="1"/>
</dbReference>
<evidence type="ECO:0000256" key="6">
    <source>
        <dbReference type="ARBA" id="ARBA00023134"/>
    </source>
</evidence>
<evidence type="ECO:0000256" key="9">
    <source>
        <dbReference type="ARBA" id="ARBA00023289"/>
    </source>
</evidence>
<evidence type="ECO:0000256" key="1">
    <source>
        <dbReference type="ARBA" id="ARBA00004342"/>
    </source>
</evidence>
<dbReference type="PROSITE" id="PS51419">
    <property type="entry name" value="RAB"/>
    <property type="match status" value="1"/>
</dbReference>
<dbReference type="Pfam" id="PF00071">
    <property type="entry name" value="Ras"/>
    <property type="match status" value="1"/>
</dbReference>
<dbReference type="FunFam" id="3.40.50.300:FF:000983">
    <property type="entry name" value="Rho family GTPase"/>
    <property type="match status" value="1"/>
</dbReference>
<evidence type="ECO:0000313" key="11">
    <source>
        <dbReference type="Proteomes" id="UP000758155"/>
    </source>
</evidence>